<evidence type="ECO:0000256" key="8">
    <source>
        <dbReference type="ARBA" id="ARBA00022694"/>
    </source>
</evidence>
<organism evidence="16 17">
    <name type="scientific">Methanoregula boonei (strain DSM 21154 / JCM 14090 / 6A8)</name>
    <dbReference type="NCBI Taxonomy" id="456442"/>
    <lineage>
        <taxon>Archaea</taxon>
        <taxon>Methanobacteriati</taxon>
        <taxon>Methanobacteriota</taxon>
        <taxon>Stenosarchaea group</taxon>
        <taxon>Methanomicrobia</taxon>
        <taxon>Methanomicrobiales</taxon>
        <taxon>Methanoregulaceae</taxon>
        <taxon>Methanoregula</taxon>
    </lineage>
</organism>
<dbReference type="Pfam" id="PF01170">
    <property type="entry name" value="UPF0020"/>
    <property type="match status" value="1"/>
</dbReference>
<keyword evidence="17" id="KW-1185">Reference proteome</keyword>
<dbReference type="SUPFAM" id="SSF53335">
    <property type="entry name" value="S-adenosyl-L-methionine-dependent methyltransferases"/>
    <property type="match status" value="1"/>
</dbReference>
<dbReference type="Proteomes" id="UP000002408">
    <property type="component" value="Chromosome"/>
</dbReference>
<dbReference type="GO" id="GO:0160101">
    <property type="term" value="F:tRNA (guanine(10)-N2)-dimethyltransferase activity"/>
    <property type="evidence" value="ECO:0007669"/>
    <property type="project" value="UniProtKB-EC"/>
</dbReference>
<dbReference type="GeneID" id="5410382"/>
<keyword evidence="3" id="KW-0963">Cytoplasm</keyword>
<protein>
    <recommendedName>
        <fullName evidence="13">tRNA (guanine(10)-N(2))-dimethyltransferase</fullName>
        <ecNumber evidence="13">2.1.1.213</ecNumber>
    </recommendedName>
    <alternativeName>
        <fullName evidence="14">tRNA:G10 dimethyltransferase</fullName>
    </alternativeName>
</protein>
<dbReference type="PANTHER" id="PTHR14911">
    <property type="entry name" value="THUMP DOMAIN-CONTAINING"/>
    <property type="match status" value="1"/>
</dbReference>
<dbReference type="PROSITE" id="PS01261">
    <property type="entry name" value="UPF0020"/>
    <property type="match status" value="1"/>
</dbReference>
<reference evidence="17" key="1">
    <citation type="journal article" date="2015" name="Microbiology">
        <title>Genome of Methanoregula boonei 6A8 reveals adaptations to oligotrophic peatland environments.</title>
        <authorList>
            <person name="Braeuer S."/>
            <person name="Cadillo-Quiroz H."/>
            <person name="Kyrpides N."/>
            <person name="Woyke T."/>
            <person name="Goodwin L."/>
            <person name="Detter C."/>
            <person name="Podell S."/>
            <person name="Yavitt J.B."/>
            <person name="Zinder S.H."/>
        </authorList>
    </citation>
    <scope>NUCLEOTIDE SEQUENCE [LARGE SCALE GENOMIC DNA]</scope>
    <source>
        <strain evidence="17">DSM 21154 / JCM 14090 / 6A8</strain>
    </source>
</reference>
<dbReference type="eggNOG" id="arCOG00047">
    <property type="taxonomic scope" value="Archaea"/>
</dbReference>
<keyword evidence="7" id="KW-0949">S-adenosyl-L-methionine</keyword>
<dbReference type="PANTHER" id="PTHR14911:SF21">
    <property type="entry name" value="N2-METHYLGUANOSINE TRNA METHYLTRANSFERASE"/>
    <property type="match status" value="1"/>
</dbReference>
<evidence type="ECO:0000256" key="10">
    <source>
        <dbReference type="ARBA" id="ARBA00051883"/>
    </source>
</evidence>
<keyword evidence="4" id="KW-0820">tRNA-binding</keyword>
<dbReference type="GO" id="GO:0005737">
    <property type="term" value="C:cytoplasm"/>
    <property type="evidence" value="ECO:0007669"/>
    <property type="project" value="UniProtKB-SubCell"/>
</dbReference>
<dbReference type="GO" id="GO:0030488">
    <property type="term" value="P:tRNA methylation"/>
    <property type="evidence" value="ECO:0007669"/>
    <property type="project" value="TreeGrafter"/>
</dbReference>
<evidence type="ECO:0000256" key="2">
    <source>
        <dbReference type="ARBA" id="ARBA00011245"/>
    </source>
</evidence>
<dbReference type="InterPro" id="IPR000241">
    <property type="entry name" value="RlmKL-like_Mtase"/>
</dbReference>
<evidence type="ECO:0000259" key="15">
    <source>
        <dbReference type="Pfam" id="PF01170"/>
    </source>
</evidence>
<dbReference type="OrthoDB" id="7080at2157"/>
<evidence type="ECO:0000256" key="11">
    <source>
        <dbReference type="ARBA" id="ARBA00054380"/>
    </source>
</evidence>
<keyword evidence="9" id="KW-0694">RNA-binding</keyword>
<comment type="subcellular location">
    <subcellularLocation>
        <location evidence="1">Cytoplasm</location>
    </subcellularLocation>
</comment>
<dbReference type="HOGENOM" id="CLU_057819_1_0_2"/>
<evidence type="ECO:0000313" key="17">
    <source>
        <dbReference type="Proteomes" id="UP000002408"/>
    </source>
</evidence>
<dbReference type="Gene3D" id="3.40.50.150">
    <property type="entry name" value="Vaccinia Virus protein VP39"/>
    <property type="match status" value="1"/>
</dbReference>
<feature type="domain" description="Ribosomal RNA large subunit methyltransferase K/L-like methyltransferase" evidence="15">
    <location>
        <begin position="152"/>
        <end position="315"/>
    </location>
</feature>
<dbReference type="KEGG" id="mbn:Mboo_1210"/>
<evidence type="ECO:0000256" key="7">
    <source>
        <dbReference type="ARBA" id="ARBA00022691"/>
    </source>
</evidence>
<evidence type="ECO:0000256" key="4">
    <source>
        <dbReference type="ARBA" id="ARBA00022555"/>
    </source>
</evidence>
<dbReference type="EC" id="2.1.1.213" evidence="13"/>
<evidence type="ECO:0000256" key="6">
    <source>
        <dbReference type="ARBA" id="ARBA00022679"/>
    </source>
</evidence>
<dbReference type="InterPro" id="IPR029063">
    <property type="entry name" value="SAM-dependent_MTases_sf"/>
</dbReference>
<comment type="catalytic activity">
    <reaction evidence="10">
        <text>guanosine(10) in tRNA + 2 S-adenosyl-L-methionine = N(2)-dimethylguanosine(10) in tRNA + 2 S-adenosyl-L-homocysteine + 2 H(+)</text>
        <dbReference type="Rhea" id="RHEA:43124"/>
        <dbReference type="Rhea" id="RHEA-COMP:10355"/>
        <dbReference type="Rhea" id="RHEA-COMP:10358"/>
        <dbReference type="ChEBI" id="CHEBI:15378"/>
        <dbReference type="ChEBI" id="CHEBI:57856"/>
        <dbReference type="ChEBI" id="CHEBI:59789"/>
        <dbReference type="ChEBI" id="CHEBI:74269"/>
        <dbReference type="ChEBI" id="CHEBI:74513"/>
        <dbReference type="EC" id="2.1.1.213"/>
    </reaction>
</comment>
<dbReference type="STRING" id="456442.Mboo_1210"/>
<evidence type="ECO:0000256" key="14">
    <source>
        <dbReference type="ARBA" id="ARBA00082665"/>
    </source>
</evidence>
<dbReference type="CDD" id="cd02440">
    <property type="entry name" value="AdoMet_MTases"/>
    <property type="match status" value="1"/>
</dbReference>
<dbReference type="RefSeq" id="WP_012106759.1">
    <property type="nucleotide sequence ID" value="NC_009712.1"/>
</dbReference>
<keyword evidence="5 16" id="KW-0489">Methyltransferase</keyword>
<keyword evidence="8" id="KW-0819">tRNA processing</keyword>
<evidence type="ECO:0000256" key="12">
    <source>
        <dbReference type="ARBA" id="ARBA00061338"/>
    </source>
</evidence>
<evidence type="ECO:0000256" key="5">
    <source>
        <dbReference type="ARBA" id="ARBA00022603"/>
    </source>
</evidence>
<comment type="function">
    <text evidence="11">Catalyzes the adenosylmethionine-dependent methylation of the exocyclic amino group (N(2)) of guanosine at position 10 of various tRNAs. Acts via a two-step process that leads to the formation of either N(2)-monomethyl (m(2)G) or N(2)-dimethylguanosine (m(2)(2)G).</text>
</comment>
<dbReference type="InterPro" id="IPR053943">
    <property type="entry name" value="RlmKL-like_Mtase_CS"/>
</dbReference>
<dbReference type="EMBL" id="CP000780">
    <property type="protein sequence ID" value="ABS55728.1"/>
    <property type="molecule type" value="Genomic_DNA"/>
</dbReference>
<dbReference type="CDD" id="cd11715">
    <property type="entry name" value="THUMP_AdoMetMT"/>
    <property type="match status" value="1"/>
</dbReference>
<evidence type="ECO:0000256" key="1">
    <source>
        <dbReference type="ARBA" id="ARBA00004496"/>
    </source>
</evidence>
<comment type="subunit">
    <text evidence="2">Monomer.</text>
</comment>
<dbReference type="AlphaFoldDB" id="A7I7L7"/>
<evidence type="ECO:0000256" key="13">
    <source>
        <dbReference type="ARBA" id="ARBA00066936"/>
    </source>
</evidence>
<gene>
    <name evidence="16" type="ordered locus">Mboo_1210</name>
</gene>
<evidence type="ECO:0000256" key="9">
    <source>
        <dbReference type="ARBA" id="ARBA00022884"/>
    </source>
</evidence>
<evidence type="ECO:0000256" key="3">
    <source>
        <dbReference type="ARBA" id="ARBA00022490"/>
    </source>
</evidence>
<dbReference type="GO" id="GO:0000049">
    <property type="term" value="F:tRNA binding"/>
    <property type="evidence" value="ECO:0007669"/>
    <property type="project" value="UniProtKB-KW"/>
</dbReference>
<evidence type="ECO:0000313" key="16">
    <source>
        <dbReference type="EMBL" id="ABS55728.1"/>
    </source>
</evidence>
<name>A7I7L7_METB6</name>
<accession>A7I7L7</accession>
<comment type="similarity">
    <text evidence="12">Belongs to the methyltransferase superfamily. Trm-G10 family.</text>
</comment>
<keyword evidence="6" id="KW-0808">Transferase</keyword>
<dbReference type="FunFam" id="3.40.50.150:FF:000251">
    <property type="entry name" value="Putative RNA methylase"/>
    <property type="match status" value="1"/>
</dbReference>
<sequence length="322" mass="35573">MKLLFELSGENPTLPCAELECVGRVLEARPQVAVAECAHPNNTLRLAMTHGVLEYLGECDPDPASFRKLLLDLSIVTDRPFAGRARLVHEGCQLKNSCSQREFERLIGTMINGPVQLVNPVEEYRAILSQDRCYFGRVLYRIDRGAYDARNPGKREFFHPGVMMPRMARTLVNLSLCGSGAILLDPFCGTGGILIEAEILSMNAIGSDFDPMMIRGSAGNVSSSTLLLADTTSLPVRDRSVDAVVTDFPYGQSVCIKKADTMERLYYDALGEINRILKPGARAVVVTHRDISCIAVQHMAVLQHHTQRVHKSLTRHILVLGK</sequence>
<proteinExistence type="inferred from homology"/>